<keyword evidence="3" id="KW-0804">Transcription</keyword>
<dbReference type="PANTHER" id="PTHR43280:SF28">
    <property type="entry name" value="HTH-TYPE TRANSCRIPTIONAL ACTIVATOR RHAS"/>
    <property type="match status" value="1"/>
</dbReference>
<dbReference type="EMBL" id="LMUA01000005">
    <property type="protein sequence ID" value="KUE77019.1"/>
    <property type="molecule type" value="Genomic_DNA"/>
</dbReference>
<dbReference type="InterPro" id="IPR009057">
    <property type="entry name" value="Homeodomain-like_sf"/>
</dbReference>
<dbReference type="InterPro" id="IPR037923">
    <property type="entry name" value="HTH-like"/>
</dbReference>
<dbReference type="Gene3D" id="1.10.10.60">
    <property type="entry name" value="Homeodomain-like"/>
    <property type="match status" value="2"/>
</dbReference>
<accession>A0A0D8IXZ8</accession>
<dbReference type="RefSeq" id="WP_009326128.1">
    <property type="nucleotide sequence ID" value="NZ_CAOJUJ010000006.1"/>
</dbReference>
<reference evidence="7 10" key="3">
    <citation type="journal article" date="2019" name="Nat. Med.">
        <title>A library of human gut bacterial isolates paired with longitudinal multiomics data enables mechanistic microbiome research.</title>
        <authorList>
            <person name="Poyet M."/>
            <person name="Groussin M."/>
            <person name="Gibbons S.M."/>
            <person name="Avila-Pacheco J."/>
            <person name="Jiang X."/>
            <person name="Kearney S.M."/>
            <person name="Perrotta A.R."/>
            <person name="Berdy B."/>
            <person name="Zhao S."/>
            <person name="Lieberman T.D."/>
            <person name="Swanson P.K."/>
            <person name="Smith M."/>
            <person name="Roesemann S."/>
            <person name="Alexander J.E."/>
            <person name="Rich S.A."/>
            <person name="Livny J."/>
            <person name="Vlamakis H."/>
            <person name="Clish C."/>
            <person name="Bullock K."/>
            <person name="Deik A."/>
            <person name="Scott J."/>
            <person name="Pierce K.A."/>
            <person name="Xavier R.J."/>
            <person name="Alm E.J."/>
        </authorList>
    </citation>
    <scope>NUCLEOTIDE SEQUENCE [LARGE SCALE GENOMIC DNA]</scope>
    <source>
        <strain evidence="7 10">BIOML-A4</strain>
    </source>
</reference>
<dbReference type="Proteomes" id="UP000053433">
    <property type="component" value="Unassembled WGS sequence"/>
</dbReference>
<dbReference type="Pfam" id="PF02311">
    <property type="entry name" value="AraC_binding"/>
    <property type="match status" value="1"/>
</dbReference>
<dbReference type="GO" id="GO:0043565">
    <property type="term" value="F:sequence-specific DNA binding"/>
    <property type="evidence" value="ECO:0007669"/>
    <property type="project" value="InterPro"/>
</dbReference>
<dbReference type="Gene3D" id="2.60.120.10">
    <property type="entry name" value="Jelly Rolls"/>
    <property type="match status" value="1"/>
</dbReference>
<reference evidence="6 9" key="2">
    <citation type="submission" date="2015-10" db="EMBL/GenBank/DDBJ databases">
        <title>A novel member of the family Ruminococcaceae isolated from human faeces.</title>
        <authorList>
            <person name="Shkoporov A.N."/>
            <person name="Chaplin A.V."/>
            <person name="Motuzova O.V."/>
            <person name="Kafarskaia L.I."/>
            <person name="Efimov B.A."/>
        </authorList>
    </citation>
    <scope>NUCLEOTIDE SEQUENCE [LARGE SCALE GENOMIC DNA]</scope>
    <source>
        <strain evidence="6 9">668</strain>
    </source>
</reference>
<dbReference type="SUPFAM" id="SSF51215">
    <property type="entry name" value="Regulatory protein AraC"/>
    <property type="match status" value="1"/>
</dbReference>
<evidence type="ECO:0000256" key="3">
    <source>
        <dbReference type="ARBA" id="ARBA00023163"/>
    </source>
</evidence>
<dbReference type="InterPro" id="IPR003313">
    <property type="entry name" value="AraC-bd"/>
</dbReference>
<comment type="caution">
    <text evidence="5">The sequence shown here is derived from an EMBL/GenBank/DDBJ whole genome shotgun (WGS) entry which is preliminary data.</text>
</comment>
<evidence type="ECO:0000256" key="2">
    <source>
        <dbReference type="ARBA" id="ARBA00023125"/>
    </source>
</evidence>
<dbReference type="EMBL" id="WMZU01000011">
    <property type="protein sequence ID" value="MTS27346.1"/>
    <property type="molecule type" value="Genomic_DNA"/>
</dbReference>
<dbReference type="PRINTS" id="PR00032">
    <property type="entry name" value="HTHARAC"/>
</dbReference>
<keyword evidence="1" id="KW-0805">Transcription regulation</keyword>
<dbReference type="Proteomes" id="UP000032483">
    <property type="component" value="Unassembled WGS sequence"/>
</dbReference>
<keyword evidence="8" id="KW-1185">Reference proteome</keyword>
<keyword evidence="2" id="KW-0238">DNA-binding</keyword>
<evidence type="ECO:0000313" key="6">
    <source>
        <dbReference type="EMBL" id="KUE77019.1"/>
    </source>
</evidence>
<organism evidence="5 8">
    <name type="scientific">Ruthenibacterium lactatiformans</name>
    <dbReference type="NCBI Taxonomy" id="1550024"/>
    <lineage>
        <taxon>Bacteria</taxon>
        <taxon>Bacillati</taxon>
        <taxon>Bacillota</taxon>
        <taxon>Clostridia</taxon>
        <taxon>Eubacteriales</taxon>
        <taxon>Oscillospiraceae</taxon>
        <taxon>Ruthenibacterium</taxon>
    </lineage>
</organism>
<dbReference type="Pfam" id="PF12833">
    <property type="entry name" value="HTH_18"/>
    <property type="match status" value="1"/>
</dbReference>
<dbReference type="AlphaFoldDB" id="A0A0D8IXZ8"/>
<evidence type="ECO:0000313" key="8">
    <source>
        <dbReference type="Proteomes" id="UP000032483"/>
    </source>
</evidence>
<dbReference type="InterPro" id="IPR018062">
    <property type="entry name" value="HTH_AraC-typ_CS"/>
</dbReference>
<dbReference type="InterPro" id="IPR018060">
    <property type="entry name" value="HTH_AraC"/>
</dbReference>
<name>A0A0D8IXZ8_9FIRM</name>
<dbReference type="EMBL" id="JXXK01000015">
    <property type="protein sequence ID" value="KJF39595.1"/>
    <property type="molecule type" value="Genomic_DNA"/>
</dbReference>
<evidence type="ECO:0000313" key="9">
    <source>
        <dbReference type="Proteomes" id="UP000053433"/>
    </source>
</evidence>
<accession>A0A0W7TT41</accession>
<dbReference type="PANTHER" id="PTHR43280">
    <property type="entry name" value="ARAC-FAMILY TRANSCRIPTIONAL REGULATOR"/>
    <property type="match status" value="1"/>
</dbReference>
<gene>
    <name evidence="6" type="ORF">ASJ35_05475</name>
    <name evidence="7" type="ORF">GMD59_08600</name>
    <name evidence="5" type="ORF">TQ39_11090</name>
</gene>
<evidence type="ECO:0000313" key="5">
    <source>
        <dbReference type="EMBL" id="KJF39595.1"/>
    </source>
</evidence>
<evidence type="ECO:0000256" key="1">
    <source>
        <dbReference type="ARBA" id="ARBA00023015"/>
    </source>
</evidence>
<dbReference type="InterPro" id="IPR014710">
    <property type="entry name" value="RmlC-like_jellyroll"/>
</dbReference>
<dbReference type="PROSITE" id="PS01124">
    <property type="entry name" value="HTH_ARAC_FAMILY_2"/>
    <property type="match status" value="1"/>
</dbReference>
<protein>
    <submittedName>
        <fullName evidence="7">Helix-turn-helix domain-containing protein</fullName>
    </submittedName>
</protein>
<dbReference type="PATRIC" id="fig|1550024.3.peg.2528"/>
<dbReference type="SUPFAM" id="SSF46689">
    <property type="entry name" value="Homeodomain-like"/>
    <property type="match status" value="2"/>
</dbReference>
<dbReference type="Proteomes" id="UP000472755">
    <property type="component" value="Unassembled WGS sequence"/>
</dbReference>
<reference evidence="5" key="1">
    <citation type="submission" date="2015-02" db="EMBL/GenBank/DDBJ databases">
        <title>A novel member of the family Ruminococcaceae isolated from human feces.</title>
        <authorList>
            <person name="Shkoporov A.N."/>
            <person name="Chaplin A.V."/>
            <person name="Motuzova O.V."/>
            <person name="Kafarskaia L.I."/>
            <person name="Khokhlova E.V."/>
            <person name="Efimov B.A."/>
        </authorList>
    </citation>
    <scope>NUCLEOTIDE SEQUENCE [LARGE SCALE GENOMIC DNA]</scope>
    <source>
        <strain evidence="5">585-1</strain>
    </source>
</reference>
<dbReference type="SMART" id="SM00342">
    <property type="entry name" value="HTH_ARAC"/>
    <property type="match status" value="1"/>
</dbReference>
<sequence length="306" mass="35886">MEVWNEPAVLFEKSTMFTKSRFCKIYKVTSENPSGYLPHSHDYMQIWYITRGCCEHWVEGQKHLMARGDIFIVPPKVEHQVVRLEDAEIISCEFSFDHFFPPKENSAYQQVHEAALNLSFAWLFLKDADDIHSQFSLRPETGERVNTLMNAMLVEYENGDIYYEEFLRVQIMELLLVLAREYSQSPQSHTAAAVYDKYKPMVEDAIRYVEAHYNEPLKLEDVCRISMVSKTYFCYLFKLLTQQTLVEYIMNLRIQKAIELLKDPANSITWVGYEVGFNDSTHFSRTFKKIVGISPRTYRAIKNSES</sequence>
<dbReference type="GeneID" id="42857127"/>
<dbReference type="InterPro" id="IPR020449">
    <property type="entry name" value="Tscrpt_reg_AraC-type_HTH"/>
</dbReference>
<dbReference type="PROSITE" id="PS00041">
    <property type="entry name" value="HTH_ARAC_FAMILY_1"/>
    <property type="match status" value="1"/>
</dbReference>
<evidence type="ECO:0000313" key="10">
    <source>
        <dbReference type="Proteomes" id="UP000472755"/>
    </source>
</evidence>
<feature type="domain" description="HTH araC/xylS-type" evidence="4">
    <location>
        <begin position="203"/>
        <end position="301"/>
    </location>
</feature>
<evidence type="ECO:0000259" key="4">
    <source>
        <dbReference type="PROSITE" id="PS01124"/>
    </source>
</evidence>
<proteinExistence type="predicted"/>
<evidence type="ECO:0000313" key="7">
    <source>
        <dbReference type="EMBL" id="MTS27346.1"/>
    </source>
</evidence>
<dbReference type="GO" id="GO:0003700">
    <property type="term" value="F:DNA-binding transcription factor activity"/>
    <property type="evidence" value="ECO:0007669"/>
    <property type="project" value="InterPro"/>
</dbReference>